<proteinExistence type="predicted"/>
<dbReference type="InterPro" id="IPR003346">
    <property type="entry name" value="Transposase_20"/>
</dbReference>
<dbReference type="Pfam" id="PF01548">
    <property type="entry name" value="DEDD_Tnp_IS110"/>
    <property type="match status" value="1"/>
</dbReference>
<feature type="domain" description="Transposase IS116/IS110/IS902 C-terminal" evidence="3">
    <location>
        <begin position="195"/>
        <end position="270"/>
    </location>
</feature>
<evidence type="ECO:0000313" key="6">
    <source>
        <dbReference type="Proteomes" id="UP000198883"/>
    </source>
</evidence>
<evidence type="ECO:0000259" key="3">
    <source>
        <dbReference type="Pfam" id="PF02371"/>
    </source>
</evidence>
<sequence length="327" mass="37145">MNNTFYIGIDIACKKFDVAIYKENKKALHNTFDNDKKGFESLLKWINKDTQNLHVVMEATGIYWEELAYFLYDKKAKVSVINPKCIKAYGIGQNLRNKTDKIDAMLIARFAAKEQPQAWQPPPKAQRALLLRLRQLEHLKQAEQKERTRIKMMSDSESIASAERLANFLREEIKAFEKQIDETIKTDTMLKQNAKLLSSIPGLGKKSVAWLLAYLGDGSRFKNGKAAAAYAGLTPMHHQSGSSINGKPRISKIGQTDIRKILFMPAVAYSFGNYKDRIYKTFVDNLLAKGKDKKVIIVALMRKLVAIAQTVLKNQMPFDASLHQKTM</sequence>
<dbReference type="GO" id="GO:0006313">
    <property type="term" value="P:DNA transposition"/>
    <property type="evidence" value="ECO:0007669"/>
    <property type="project" value="InterPro"/>
</dbReference>
<reference evidence="5" key="1">
    <citation type="submission" date="2016-10" db="EMBL/GenBank/DDBJ databases">
        <authorList>
            <person name="de Groot N.N."/>
        </authorList>
    </citation>
    <scope>NUCLEOTIDE SEQUENCE [LARGE SCALE GENOMIC DNA]</scope>
    <source>
        <strain evidence="5">DSM 24204</strain>
    </source>
</reference>
<evidence type="ECO:0000313" key="5">
    <source>
        <dbReference type="EMBL" id="SEM69830.1"/>
    </source>
</evidence>
<reference evidence="6" key="2">
    <citation type="submission" date="2016-10" db="EMBL/GenBank/DDBJ databases">
        <authorList>
            <person name="Varghese N."/>
            <person name="Submissions S."/>
        </authorList>
    </citation>
    <scope>NUCLEOTIDE SEQUENCE [LARGE SCALE GENOMIC DNA]</scope>
    <source>
        <strain evidence="6">DSM 24204</strain>
    </source>
</reference>
<evidence type="ECO:0000259" key="2">
    <source>
        <dbReference type="Pfam" id="PF01548"/>
    </source>
</evidence>
<dbReference type="Proteomes" id="UP000198883">
    <property type="component" value="Unassembled WGS sequence"/>
</dbReference>
<name>A0A1H8AGJ2_9PAST</name>
<organism evidence="5 6">
    <name type="scientific">Phocoenobacter skyensis</name>
    <dbReference type="NCBI Taxonomy" id="97481"/>
    <lineage>
        <taxon>Bacteria</taxon>
        <taxon>Pseudomonadati</taxon>
        <taxon>Pseudomonadota</taxon>
        <taxon>Gammaproteobacteria</taxon>
        <taxon>Pasteurellales</taxon>
        <taxon>Pasteurellaceae</taxon>
        <taxon>Phocoenobacter</taxon>
    </lineage>
</organism>
<dbReference type="RefSeq" id="WP_090923540.1">
    <property type="nucleotide sequence ID" value="NZ_CP016180.1"/>
</dbReference>
<dbReference type="GO" id="GO:0004803">
    <property type="term" value="F:transposase activity"/>
    <property type="evidence" value="ECO:0007669"/>
    <property type="project" value="InterPro"/>
</dbReference>
<dbReference type="GeneID" id="83543827"/>
<dbReference type="GO" id="GO:0003677">
    <property type="term" value="F:DNA binding"/>
    <property type="evidence" value="ECO:0007669"/>
    <property type="project" value="InterPro"/>
</dbReference>
<dbReference type="Proteomes" id="UP001231736">
    <property type="component" value="Unassembled WGS sequence"/>
</dbReference>
<gene>
    <name evidence="4" type="ORF">QJU97_08715</name>
    <name evidence="5" type="ORF">SAMN05444853_1561</name>
</gene>
<dbReference type="InterPro" id="IPR002525">
    <property type="entry name" value="Transp_IS110-like_N"/>
</dbReference>
<evidence type="ECO:0000256" key="1">
    <source>
        <dbReference type="SAM" id="Coils"/>
    </source>
</evidence>
<dbReference type="PANTHER" id="PTHR33055:SF3">
    <property type="entry name" value="PUTATIVE TRANSPOSASE FOR IS117-RELATED"/>
    <property type="match status" value="1"/>
</dbReference>
<evidence type="ECO:0000313" key="4">
    <source>
        <dbReference type="EMBL" id="MDP8175537.1"/>
    </source>
</evidence>
<feature type="domain" description="Transposase IS110-like N-terminal" evidence="2">
    <location>
        <begin position="7"/>
        <end position="151"/>
    </location>
</feature>
<dbReference type="InterPro" id="IPR047650">
    <property type="entry name" value="Transpos_IS110"/>
</dbReference>
<dbReference type="OrthoDB" id="9795150at2"/>
<dbReference type="Pfam" id="PF02371">
    <property type="entry name" value="Transposase_20"/>
    <property type="match status" value="1"/>
</dbReference>
<protein>
    <submittedName>
        <fullName evidence="4 5">Transposase</fullName>
    </submittedName>
</protein>
<dbReference type="NCBIfam" id="NF033542">
    <property type="entry name" value="transpos_IS110"/>
    <property type="match status" value="1"/>
</dbReference>
<accession>A0A1H8AGJ2</accession>
<dbReference type="PANTHER" id="PTHR33055">
    <property type="entry name" value="TRANSPOSASE FOR INSERTION SEQUENCE ELEMENT IS1111A"/>
    <property type="match status" value="1"/>
</dbReference>
<dbReference type="AlphaFoldDB" id="A0A1H8AGJ2"/>
<dbReference type="EMBL" id="JASAYT010000029">
    <property type="protein sequence ID" value="MDP8175537.1"/>
    <property type="molecule type" value="Genomic_DNA"/>
</dbReference>
<dbReference type="EMBL" id="FOBN01000056">
    <property type="protein sequence ID" value="SEM69830.1"/>
    <property type="molecule type" value="Genomic_DNA"/>
</dbReference>
<reference evidence="4" key="3">
    <citation type="journal article" date="2023" name="Front. Microbiol.">
        <title>Phylogeography and host specificity of Pasteurellaceae pathogenic to sea-farmed fish in the north-east Atlantic.</title>
        <authorList>
            <person name="Gulla S."/>
            <person name="Colquhoun D.J."/>
            <person name="Olsen A.B."/>
            <person name="Spilsberg B."/>
            <person name="Lagesen K."/>
            <person name="Aakesson C.P."/>
            <person name="Strom S."/>
            <person name="Manji F."/>
            <person name="Birkbeck T.H."/>
            <person name="Nilsen H.K."/>
        </authorList>
    </citation>
    <scope>NUCLEOTIDE SEQUENCE</scope>
    <source>
        <strain evidence="4">98B1</strain>
    </source>
</reference>
<keyword evidence="1" id="KW-0175">Coiled coil</keyword>
<feature type="coiled-coil region" evidence="1">
    <location>
        <begin position="159"/>
        <end position="186"/>
    </location>
</feature>